<dbReference type="PANTHER" id="PTHR43042:SF2">
    <property type="entry name" value="SAM-DEPENDENT METHYLTRANSFERASE"/>
    <property type="match status" value="1"/>
</dbReference>
<protein>
    <submittedName>
        <fullName evidence="2">Class I SAM-dependent rRNA methyltransferase</fullName>
    </submittedName>
</protein>
<evidence type="ECO:0000313" key="2">
    <source>
        <dbReference type="EMBL" id="MTD93986.1"/>
    </source>
</evidence>
<dbReference type="AlphaFoldDB" id="A0A6I3KJ21"/>
<keyword evidence="2" id="KW-0808">Transferase</keyword>
<evidence type="ECO:0000313" key="3">
    <source>
        <dbReference type="Proteomes" id="UP000440694"/>
    </source>
</evidence>
<dbReference type="GO" id="GO:0032259">
    <property type="term" value="P:methylation"/>
    <property type="evidence" value="ECO:0007669"/>
    <property type="project" value="UniProtKB-KW"/>
</dbReference>
<dbReference type="GO" id="GO:0008168">
    <property type="term" value="F:methyltransferase activity"/>
    <property type="evidence" value="ECO:0007669"/>
    <property type="project" value="UniProtKB-KW"/>
</dbReference>
<dbReference type="Pfam" id="PF03602">
    <property type="entry name" value="Cons_hypoth95"/>
    <property type="match status" value="1"/>
</dbReference>
<gene>
    <name evidence="2" type="ORF">GIW81_06505</name>
</gene>
<organism evidence="2 3">
    <name type="scientific">Hyphomicrobium album</name>
    <dbReference type="NCBI Taxonomy" id="2665159"/>
    <lineage>
        <taxon>Bacteria</taxon>
        <taxon>Pseudomonadati</taxon>
        <taxon>Pseudomonadota</taxon>
        <taxon>Alphaproteobacteria</taxon>
        <taxon>Hyphomicrobiales</taxon>
        <taxon>Hyphomicrobiaceae</taxon>
        <taxon>Hyphomicrobium</taxon>
    </lineage>
</organism>
<dbReference type="SUPFAM" id="SSF53335">
    <property type="entry name" value="S-adenosyl-L-methionine-dependent methyltransferases"/>
    <property type="match status" value="1"/>
</dbReference>
<evidence type="ECO:0000256" key="1">
    <source>
        <dbReference type="SAM" id="Phobius"/>
    </source>
</evidence>
<name>A0A6I3KJ21_9HYPH</name>
<accession>A0A6I3KJ21</accession>
<reference evidence="2 3" key="1">
    <citation type="submission" date="2019-11" db="EMBL/GenBank/DDBJ databases">
        <title>Identification of a novel strain.</title>
        <authorList>
            <person name="Xu Q."/>
            <person name="Wang G."/>
        </authorList>
    </citation>
    <scope>NUCLEOTIDE SEQUENCE [LARGE SCALE GENOMIC DNA]</scope>
    <source>
        <strain evidence="3">xq</strain>
    </source>
</reference>
<keyword evidence="1" id="KW-0812">Transmembrane</keyword>
<dbReference type="Proteomes" id="UP000440694">
    <property type="component" value="Unassembled WGS sequence"/>
</dbReference>
<keyword evidence="1" id="KW-0472">Membrane</keyword>
<dbReference type="EMBL" id="WMBQ01000001">
    <property type="protein sequence ID" value="MTD93986.1"/>
    <property type="molecule type" value="Genomic_DNA"/>
</dbReference>
<keyword evidence="2" id="KW-0489">Methyltransferase</keyword>
<feature type="transmembrane region" description="Helical" evidence="1">
    <location>
        <begin position="146"/>
        <end position="167"/>
    </location>
</feature>
<proteinExistence type="predicted"/>
<dbReference type="PANTHER" id="PTHR43042">
    <property type="entry name" value="SAM-DEPENDENT METHYLTRANSFERASE"/>
    <property type="match status" value="1"/>
</dbReference>
<dbReference type="CDD" id="cd02440">
    <property type="entry name" value="AdoMet_MTases"/>
    <property type="match status" value="1"/>
</dbReference>
<dbReference type="InterPro" id="IPR029063">
    <property type="entry name" value="SAM-dependent_MTases_sf"/>
</dbReference>
<sequence length="313" mass="34266">MAHEHHRRRDNVASASAPGAVEARLQLIETAGFGDYALIDSGNGRKLERFGTVVVDRPEPQALWTPSAGERAWKNANAVFAGDDDEDKGRWRIDKPVPESWPVKVGAATVLCRLASFRHMGLFPEQVPHWQWMLERLAEKREPARVLNLFAYTGAASLMAAAAGAHVTHVDASKKAITWAKENQAASGLSAAPIRWMLDDATKFVAREVRRGKTYDVVLVDPPKFGRGPEGEVWDLFTSLPPLMKDVAALLAPQASLVLTVYAIRASSLAFEQLCREVLAGRGGTFQSGELAIREENGTRAVPTSLFTRWCGA</sequence>
<dbReference type="Gene3D" id="3.40.50.150">
    <property type="entry name" value="Vaccinia Virus protein VP39"/>
    <property type="match status" value="1"/>
</dbReference>
<comment type="caution">
    <text evidence="2">The sequence shown here is derived from an EMBL/GenBank/DDBJ whole genome shotgun (WGS) entry which is preliminary data.</text>
</comment>
<keyword evidence="3" id="KW-1185">Reference proteome</keyword>
<keyword evidence="1" id="KW-1133">Transmembrane helix</keyword>
<dbReference type="Gene3D" id="2.60.40.1180">
    <property type="entry name" value="Golgi alpha-mannosidase II"/>
    <property type="match status" value="1"/>
</dbReference>
<dbReference type="InterPro" id="IPR013780">
    <property type="entry name" value="Glyco_hydro_b"/>
</dbReference>